<proteinExistence type="predicted"/>
<organism evidence="1 2">
    <name type="scientific">Allacma fusca</name>
    <dbReference type="NCBI Taxonomy" id="39272"/>
    <lineage>
        <taxon>Eukaryota</taxon>
        <taxon>Metazoa</taxon>
        <taxon>Ecdysozoa</taxon>
        <taxon>Arthropoda</taxon>
        <taxon>Hexapoda</taxon>
        <taxon>Collembola</taxon>
        <taxon>Symphypleona</taxon>
        <taxon>Sminthuridae</taxon>
        <taxon>Allacma</taxon>
    </lineage>
</organism>
<evidence type="ECO:0000313" key="2">
    <source>
        <dbReference type="Proteomes" id="UP000708208"/>
    </source>
</evidence>
<evidence type="ECO:0000313" key="1">
    <source>
        <dbReference type="EMBL" id="CAG7703356.1"/>
    </source>
</evidence>
<dbReference type="AlphaFoldDB" id="A0A8J2NUP7"/>
<keyword evidence="2" id="KW-1185">Reference proteome</keyword>
<gene>
    <name evidence="1" type="ORF">AFUS01_LOCUS4488</name>
</gene>
<feature type="non-terminal residue" evidence="1">
    <location>
        <position position="1"/>
    </location>
</feature>
<protein>
    <submittedName>
        <fullName evidence="1">Uncharacterized protein</fullName>
    </submittedName>
</protein>
<comment type="caution">
    <text evidence="1">The sequence shown here is derived from an EMBL/GenBank/DDBJ whole genome shotgun (WGS) entry which is preliminary data.</text>
</comment>
<accession>A0A8J2NUP7</accession>
<name>A0A8J2NUP7_9HEXA</name>
<sequence length="17" mass="1952">EVYTGRSWTVKCMSFTG</sequence>
<dbReference type="EMBL" id="CAJVCH010028001">
    <property type="protein sequence ID" value="CAG7703356.1"/>
    <property type="molecule type" value="Genomic_DNA"/>
</dbReference>
<reference evidence="1" key="1">
    <citation type="submission" date="2021-06" db="EMBL/GenBank/DDBJ databases">
        <authorList>
            <person name="Hodson N. C."/>
            <person name="Mongue J. A."/>
            <person name="Jaron S. K."/>
        </authorList>
    </citation>
    <scope>NUCLEOTIDE SEQUENCE</scope>
</reference>
<dbReference type="Proteomes" id="UP000708208">
    <property type="component" value="Unassembled WGS sequence"/>
</dbReference>